<comment type="caution">
    <text evidence="1">The sequence shown here is derived from an EMBL/GenBank/DDBJ whole genome shotgun (WGS) entry which is preliminary data.</text>
</comment>
<sequence>MDEERGFREKFIQFPSSFGLEVQELSQSKYLVSHRKTLTIKCETDEFETTTEWIRIYNLLSFLHWNEDDKDNAYKYNRKALEKESIVALCNRVWMLRTDGHLTEADEELTEVEKLAASRNELLIQGKAEIAYSYSFFGPRYFSQSIQLYNQLLTEVVDKKDINQKQVMLWKLDLGIVYRKFCNPGNLLSKQDWRERNMDDCIEKAALLFHEVVNSDSPDRWKGQCFASLAELAFSVFTEIHGTKSQKELFPKEIAKTTVDTFLDLALAACDNDSHVLKVCGKLFKYFNKLDKAEEVLRKSLSIMETAYGHHHLALVLKKKLMKRILEARHRGRNGIDRNSTDRSQSQRPLIKSFKKEAAKAFIHVVYIPAYERDAVEEIMTHLDKAIESGNEWASFDKGLMFRHIKDHKKAFKTFLETLEMKDLRTAATVTVACYEHLGACSRDIAKVERDPENKRQLEADAIRYFQKAVVTSACNASQELHYLRDGWMAYPTLKDMLLPQKRDVAQLKILSELSKLLGKYGETLDFYKQIIELDDTQLNDPAIIRGQIQILIKEGHFEQAAVLLDLQSCTEGKYKISEEFYKTIYLKCAFHLLSTDKKEDSGQRFRQAFDVGYADKPKVKPYFDIFFLFDEENEKPESQEHASALANKLTEILGGISGLSITSNSESLLPGSNKLASQTKQMNSSSNIILILDTNEELQGQLNYFIQIAKHIDIEKNSKLCLITIDGCTCPLELTAFLRVDFETILMHCQDDFIRWAQGFLYRLLDVTNSEE</sequence>
<proteinExistence type="predicted"/>
<dbReference type="InterPro" id="IPR011990">
    <property type="entry name" value="TPR-like_helical_dom_sf"/>
</dbReference>
<dbReference type="InterPro" id="IPR042342">
    <property type="entry name" value="TTC22"/>
</dbReference>
<keyword evidence="2" id="KW-1185">Reference proteome</keyword>
<evidence type="ECO:0000313" key="1">
    <source>
        <dbReference type="EMBL" id="KAL3881199.1"/>
    </source>
</evidence>
<dbReference type="Proteomes" id="UP001634394">
    <property type="component" value="Unassembled WGS sequence"/>
</dbReference>
<reference evidence="1 2" key="1">
    <citation type="submission" date="2024-11" db="EMBL/GenBank/DDBJ databases">
        <title>Chromosome-level genome assembly of the freshwater bivalve Anodonta woodiana.</title>
        <authorList>
            <person name="Chen X."/>
        </authorList>
    </citation>
    <scope>NUCLEOTIDE SEQUENCE [LARGE SCALE GENOMIC DNA]</scope>
    <source>
        <strain evidence="1">MN2024</strain>
        <tissue evidence="1">Gills</tissue>
    </source>
</reference>
<dbReference type="SUPFAM" id="SSF48452">
    <property type="entry name" value="TPR-like"/>
    <property type="match status" value="2"/>
</dbReference>
<dbReference type="EMBL" id="JBJQND010000003">
    <property type="protein sequence ID" value="KAL3881199.1"/>
    <property type="molecule type" value="Genomic_DNA"/>
</dbReference>
<organism evidence="1 2">
    <name type="scientific">Sinanodonta woodiana</name>
    <name type="common">Chinese pond mussel</name>
    <name type="synonym">Anodonta woodiana</name>
    <dbReference type="NCBI Taxonomy" id="1069815"/>
    <lineage>
        <taxon>Eukaryota</taxon>
        <taxon>Metazoa</taxon>
        <taxon>Spiralia</taxon>
        <taxon>Lophotrochozoa</taxon>
        <taxon>Mollusca</taxon>
        <taxon>Bivalvia</taxon>
        <taxon>Autobranchia</taxon>
        <taxon>Heteroconchia</taxon>
        <taxon>Palaeoheterodonta</taxon>
        <taxon>Unionida</taxon>
        <taxon>Unionoidea</taxon>
        <taxon>Unionidae</taxon>
        <taxon>Unioninae</taxon>
        <taxon>Sinanodonta</taxon>
    </lineage>
</organism>
<dbReference type="PANTHER" id="PTHR16253">
    <property type="entry name" value="TETRATRICOPEPTIDE REPEAT PROTEIN 22"/>
    <property type="match status" value="1"/>
</dbReference>
<name>A0ABD3X4L9_SINWO</name>
<accession>A0ABD3X4L9</accession>
<gene>
    <name evidence="1" type="ORF">ACJMK2_027656</name>
</gene>
<protein>
    <submittedName>
        <fullName evidence="1">Uncharacterized protein</fullName>
    </submittedName>
</protein>
<dbReference type="AlphaFoldDB" id="A0ABD3X4L9"/>
<dbReference type="PANTHER" id="PTHR16253:SF0">
    <property type="entry name" value="TETRATRICOPEPTIDE REPEAT PROTEIN 22"/>
    <property type="match status" value="1"/>
</dbReference>
<dbReference type="Gene3D" id="1.25.40.10">
    <property type="entry name" value="Tetratricopeptide repeat domain"/>
    <property type="match status" value="2"/>
</dbReference>
<evidence type="ECO:0000313" key="2">
    <source>
        <dbReference type="Proteomes" id="UP001634394"/>
    </source>
</evidence>